<organism evidence="12 13">
    <name type="scientific">Chitinophaga rupis</name>
    <dbReference type="NCBI Taxonomy" id="573321"/>
    <lineage>
        <taxon>Bacteria</taxon>
        <taxon>Pseudomonadati</taxon>
        <taxon>Bacteroidota</taxon>
        <taxon>Chitinophagia</taxon>
        <taxon>Chitinophagales</taxon>
        <taxon>Chitinophagaceae</taxon>
        <taxon>Chitinophaga</taxon>
    </lineage>
</organism>
<evidence type="ECO:0000256" key="9">
    <source>
        <dbReference type="SAM" id="Phobius"/>
    </source>
</evidence>
<dbReference type="CDD" id="cd00082">
    <property type="entry name" value="HisKA"/>
    <property type="match status" value="1"/>
</dbReference>
<dbReference type="InterPro" id="IPR004358">
    <property type="entry name" value="Sig_transdc_His_kin-like_C"/>
</dbReference>
<dbReference type="SUPFAM" id="SSF55874">
    <property type="entry name" value="ATPase domain of HSP90 chaperone/DNA topoisomerase II/histidine kinase"/>
    <property type="match status" value="1"/>
</dbReference>
<dbReference type="AlphaFoldDB" id="A0A1H7Y6V9"/>
<keyword evidence="4" id="KW-0808">Transferase</keyword>
<dbReference type="InterPro" id="IPR011006">
    <property type="entry name" value="CheY-like_superfamily"/>
</dbReference>
<keyword evidence="3 7" id="KW-0597">Phosphoprotein</keyword>
<dbReference type="Pfam" id="PF13185">
    <property type="entry name" value="GAF_2"/>
    <property type="match status" value="1"/>
</dbReference>
<dbReference type="InterPro" id="IPR001789">
    <property type="entry name" value="Sig_transdc_resp-reg_receiver"/>
</dbReference>
<dbReference type="InterPro" id="IPR003661">
    <property type="entry name" value="HisK_dim/P_dom"/>
</dbReference>
<feature type="domain" description="Response regulatory" evidence="11">
    <location>
        <begin position="737"/>
        <end position="849"/>
    </location>
</feature>
<evidence type="ECO:0000259" key="10">
    <source>
        <dbReference type="PROSITE" id="PS50109"/>
    </source>
</evidence>
<reference evidence="12 13" key="1">
    <citation type="submission" date="2016-10" db="EMBL/GenBank/DDBJ databases">
        <authorList>
            <person name="de Groot N.N."/>
        </authorList>
    </citation>
    <scope>NUCLEOTIDE SEQUENCE [LARGE SCALE GENOMIC DNA]</scope>
    <source>
        <strain evidence="12 13">DSM 21039</strain>
    </source>
</reference>
<dbReference type="SMART" id="SM00388">
    <property type="entry name" value="HisKA"/>
    <property type="match status" value="1"/>
</dbReference>
<dbReference type="InterPro" id="IPR036097">
    <property type="entry name" value="HisK_dim/P_sf"/>
</dbReference>
<feature type="domain" description="Response regulatory" evidence="11">
    <location>
        <begin position="1004"/>
        <end position="1121"/>
    </location>
</feature>
<dbReference type="Gene3D" id="3.40.50.2300">
    <property type="match status" value="2"/>
</dbReference>
<feature type="transmembrane region" description="Helical" evidence="9">
    <location>
        <begin position="7"/>
        <end position="29"/>
    </location>
</feature>
<dbReference type="PANTHER" id="PTHR45339:SF1">
    <property type="entry name" value="HYBRID SIGNAL TRANSDUCTION HISTIDINE KINASE J"/>
    <property type="match status" value="1"/>
</dbReference>
<gene>
    <name evidence="12" type="ORF">SAMN04488505_104335</name>
</gene>
<evidence type="ECO:0000256" key="1">
    <source>
        <dbReference type="ARBA" id="ARBA00000085"/>
    </source>
</evidence>
<dbReference type="InterPro" id="IPR003018">
    <property type="entry name" value="GAF"/>
</dbReference>
<dbReference type="Pfam" id="PF00072">
    <property type="entry name" value="Response_reg"/>
    <property type="match status" value="2"/>
</dbReference>
<dbReference type="SUPFAM" id="SSF52172">
    <property type="entry name" value="CheY-like"/>
    <property type="match status" value="2"/>
</dbReference>
<feature type="domain" description="Histidine kinase" evidence="10">
    <location>
        <begin position="477"/>
        <end position="697"/>
    </location>
</feature>
<keyword evidence="5 12" id="KW-0418">Kinase</keyword>
<dbReference type="Gene3D" id="3.30.450.40">
    <property type="match status" value="1"/>
</dbReference>
<keyword evidence="9" id="KW-0472">Membrane</keyword>
<dbReference type="Pfam" id="PF05227">
    <property type="entry name" value="CHASE3"/>
    <property type="match status" value="1"/>
</dbReference>
<protein>
    <recommendedName>
        <fullName evidence="2">histidine kinase</fullName>
        <ecNumber evidence="2">2.7.13.3</ecNumber>
    </recommendedName>
</protein>
<name>A0A1H7Y6V9_9BACT</name>
<dbReference type="InterPro" id="IPR003594">
    <property type="entry name" value="HATPase_dom"/>
</dbReference>
<keyword evidence="9" id="KW-1133">Transmembrane helix</keyword>
<dbReference type="InterPro" id="IPR029016">
    <property type="entry name" value="GAF-like_dom_sf"/>
</dbReference>
<evidence type="ECO:0000256" key="3">
    <source>
        <dbReference type="ARBA" id="ARBA00022553"/>
    </source>
</evidence>
<dbReference type="InterPro" id="IPR005467">
    <property type="entry name" value="His_kinase_dom"/>
</dbReference>
<dbReference type="InterPro" id="IPR007891">
    <property type="entry name" value="CHASE3"/>
</dbReference>
<evidence type="ECO:0000259" key="11">
    <source>
        <dbReference type="PROSITE" id="PS50110"/>
    </source>
</evidence>
<dbReference type="Gene3D" id="3.30.565.10">
    <property type="entry name" value="Histidine kinase-like ATPase, C-terminal domain"/>
    <property type="match status" value="1"/>
</dbReference>
<evidence type="ECO:0000256" key="2">
    <source>
        <dbReference type="ARBA" id="ARBA00012438"/>
    </source>
</evidence>
<dbReference type="Gene3D" id="1.10.287.130">
    <property type="match status" value="1"/>
</dbReference>
<keyword evidence="9" id="KW-0812">Transmembrane</keyword>
<dbReference type="SMART" id="SM00387">
    <property type="entry name" value="HATPase_c"/>
    <property type="match status" value="1"/>
</dbReference>
<dbReference type="InterPro" id="IPR036890">
    <property type="entry name" value="HATPase_C_sf"/>
</dbReference>
<keyword evidence="13" id="KW-1185">Reference proteome</keyword>
<dbReference type="GO" id="GO:0000155">
    <property type="term" value="F:phosphorelay sensor kinase activity"/>
    <property type="evidence" value="ECO:0007669"/>
    <property type="project" value="InterPro"/>
</dbReference>
<keyword evidence="8" id="KW-0175">Coiled coil</keyword>
<dbReference type="PROSITE" id="PS50110">
    <property type="entry name" value="RESPONSE_REGULATORY"/>
    <property type="match status" value="2"/>
</dbReference>
<dbReference type="RefSeq" id="WP_089915211.1">
    <property type="nucleotide sequence ID" value="NZ_FOBB01000004.1"/>
</dbReference>
<dbReference type="SUPFAM" id="SSF47384">
    <property type="entry name" value="Homodimeric domain of signal transducing histidine kinase"/>
    <property type="match status" value="1"/>
</dbReference>
<accession>A0A1H7Y6V9</accession>
<dbReference type="EC" id="2.7.13.3" evidence="2"/>
<dbReference type="STRING" id="573321.SAMN04488505_104335"/>
<dbReference type="Pfam" id="PF00512">
    <property type="entry name" value="HisKA"/>
    <property type="match status" value="1"/>
</dbReference>
<dbReference type="Pfam" id="PF02518">
    <property type="entry name" value="HATPase_c"/>
    <property type="match status" value="1"/>
</dbReference>
<sequence>MKPKLKIGLFLGFGVALVLVITAGVFSYLTFHKQRTEAGWVEHTYEVITLSQRINRIVYEMESAGITFRSTHDTQYLAPYYAQRSKPLPLVQELKKMVADNTAEARRATQIENNMIALLNFWEQLDTKQDSNYIFSHVIPIAKEERKYLNQVHTSLADLITAERNLLVIRNEQSNRAVSHATVMLVVNTLLILLVASILMIISYRELSNRIKAQRELKHKLTELVNLNHTTNEKNWLLSGISQVNESLHGQTSIIQRAEQCLLTLVQYLALPAGAVYYYDEEEKLLKLAAGIALPANPIKTYALQEGLIGQAATQKEIQVLKDIPAHYWQISAAALAGRPGALLYVPLWVDSRLIGVLELASFQEVQPKQLTFLKGVTDAIATAFQAAISRTRVLSLLETVQSQKEILETQQARLQETNSELRASEEELRVHEEELRQVNEEMKAKNHTLELAKQELARKAQEVEQSSKYKSEFLANMSHELRTPLNSVLILARMLEENKERNLSAKQMEYAGIIHRSGSDLLKLINDILDLSKIEAGKLEINIEEVPIAAVMYDLEQLFYFVAEQKQIHFITTIAPGVPANIHTDRQRLEQVIRNLLSNAFKFTPSGGTVRLQCHMQDDSLHIAVADTGMGIPLDKQLQVFEAFRQADGSTSRRFGGTGLGLSISRELVKMLGGEIRLQSREGEGSTFTVVMPVAAITQQISAGVTIPHTPIPLGYQKEAAPVADDREQLSKGDTAVLIIEDDANFATILRDFARQKGYKTVVALNGSDGLFFARKYLPAAIILDVNLPFIDGHSILKVIRNSPELKHILVHIISSGEISLQVSDHVQGYTQKPLQMNDLEAVFSGIQYHVQEDLKKVLIISGNSLLQAPSLQPLSDERQLHTEYRHVKNIQEAASILPEESFDGIVLDIGSNVQEGIRQLSLLRSMVGKDKPLIVYLDRDISEADEMQLKKEAAAIIRDSTFSRDRLLDELALFLFRVNEAKEAPLQATASIPAEQGLEGQKVLLADDDMRNLFSLKALLSGKGLQVITATDGKEALQQLETHPDIRLVLMDIMMPEMDGYEAIRHIRNNERTALLPVIALTAKAMAGDREKCISAGASDYIAKPVDGNKLFSLLRVWLG</sequence>
<dbReference type="SMART" id="SM00065">
    <property type="entry name" value="GAF"/>
    <property type="match status" value="1"/>
</dbReference>
<proteinExistence type="predicted"/>
<dbReference type="Proteomes" id="UP000198984">
    <property type="component" value="Unassembled WGS sequence"/>
</dbReference>
<comment type="catalytic activity">
    <reaction evidence="1">
        <text>ATP + protein L-histidine = ADP + protein N-phospho-L-histidine.</text>
        <dbReference type="EC" id="2.7.13.3"/>
    </reaction>
</comment>
<feature type="modified residue" description="4-aspartylphosphate" evidence="7">
    <location>
        <position position="786"/>
    </location>
</feature>
<dbReference type="SUPFAM" id="SSF55781">
    <property type="entry name" value="GAF domain-like"/>
    <property type="match status" value="1"/>
</dbReference>
<dbReference type="OrthoDB" id="9811889at2"/>
<dbReference type="PANTHER" id="PTHR45339">
    <property type="entry name" value="HYBRID SIGNAL TRANSDUCTION HISTIDINE KINASE J"/>
    <property type="match status" value="1"/>
</dbReference>
<feature type="coiled-coil region" evidence="8">
    <location>
        <begin position="398"/>
        <end position="467"/>
    </location>
</feature>
<evidence type="ECO:0000256" key="8">
    <source>
        <dbReference type="SAM" id="Coils"/>
    </source>
</evidence>
<evidence type="ECO:0000313" key="12">
    <source>
        <dbReference type="EMBL" id="SEM41661.1"/>
    </source>
</evidence>
<evidence type="ECO:0000256" key="7">
    <source>
        <dbReference type="PROSITE-ProRule" id="PRU00169"/>
    </source>
</evidence>
<evidence type="ECO:0000313" key="13">
    <source>
        <dbReference type="Proteomes" id="UP000198984"/>
    </source>
</evidence>
<evidence type="ECO:0000256" key="4">
    <source>
        <dbReference type="ARBA" id="ARBA00022679"/>
    </source>
</evidence>
<evidence type="ECO:0000256" key="5">
    <source>
        <dbReference type="ARBA" id="ARBA00022777"/>
    </source>
</evidence>
<dbReference type="SMART" id="SM00448">
    <property type="entry name" value="REC"/>
    <property type="match status" value="2"/>
</dbReference>
<keyword evidence="6" id="KW-0902">Two-component regulatory system</keyword>
<dbReference type="EMBL" id="FOBB01000004">
    <property type="protein sequence ID" value="SEM41661.1"/>
    <property type="molecule type" value="Genomic_DNA"/>
</dbReference>
<feature type="transmembrane region" description="Helical" evidence="9">
    <location>
        <begin position="181"/>
        <end position="202"/>
    </location>
</feature>
<evidence type="ECO:0000256" key="6">
    <source>
        <dbReference type="ARBA" id="ARBA00023012"/>
    </source>
</evidence>
<dbReference type="PROSITE" id="PS50109">
    <property type="entry name" value="HIS_KIN"/>
    <property type="match status" value="1"/>
</dbReference>
<dbReference type="CDD" id="cd16922">
    <property type="entry name" value="HATPase_EvgS-ArcB-TorS-like"/>
    <property type="match status" value="1"/>
</dbReference>
<dbReference type="PRINTS" id="PR00344">
    <property type="entry name" value="BCTRLSENSOR"/>
</dbReference>
<dbReference type="FunFam" id="3.30.565.10:FF:000010">
    <property type="entry name" value="Sensor histidine kinase RcsC"/>
    <property type="match status" value="1"/>
</dbReference>
<dbReference type="CDD" id="cd17546">
    <property type="entry name" value="REC_hyHK_CKI1_RcsC-like"/>
    <property type="match status" value="1"/>
</dbReference>
<feature type="modified residue" description="4-aspartylphosphate" evidence="7">
    <location>
        <position position="1054"/>
    </location>
</feature>